<reference evidence="2 3" key="2">
    <citation type="submission" date="2018-11" db="EMBL/GenBank/DDBJ databases">
        <authorList>
            <consortium name="Pathogen Informatics"/>
        </authorList>
    </citation>
    <scope>NUCLEOTIDE SEQUENCE [LARGE SCALE GENOMIC DNA]</scope>
</reference>
<dbReference type="EMBL" id="UZAM01008855">
    <property type="protein sequence ID" value="VDP06692.1"/>
    <property type="molecule type" value="Genomic_DNA"/>
</dbReference>
<protein>
    <submittedName>
        <fullName evidence="4">Lipocalin-like domain-containing protein</fullName>
    </submittedName>
</protein>
<evidence type="ECO:0000313" key="3">
    <source>
        <dbReference type="Proteomes" id="UP000270296"/>
    </source>
</evidence>
<keyword evidence="3" id="KW-1185">Reference proteome</keyword>
<evidence type="ECO:0000313" key="2">
    <source>
        <dbReference type="EMBL" id="VDP06692.1"/>
    </source>
</evidence>
<reference evidence="4" key="1">
    <citation type="submission" date="2016-06" db="UniProtKB">
        <authorList>
            <consortium name="WormBaseParasite"/>
        </authorList>
    </citation>
    <scope>IDENTIFICATION</scope>
</reference>
<dbReference type="AlphaFoldDB" id="A0A183INP2"/>
<sequence length="187" mass="20788">MASPDIVGLWEFAQGHAKPLEHSLTTDRTTTTIQRLVVDHFHSKLHLLPSSADVYDHSDDCTLSLLTQSVKINKVYEYSWSAHPRSMPNAVDMRQAHGMGSLSLLLRTPRLGIGRVTNTNTFMIRKPSKTDGMPQDCRLLTNGQQAFPRICAALYEFPQANSINGGHFEATGSQRHSMARQGKGSRD</sequence>
<gene>
    <name evidence="2" type="ORF">SBAD_LOCUS5236</name>
</gene>
<evidence type="ECO:0000256" key="1">
    <source>
        <dbReference type="SAM" id="MobiDB-lite"/>
    </source>
</evidence>
<name>A0A183INP2_9BILA</name>
<dbReference type="WBParaSite" id="SBAD_0000545401-mRNA-1">
    <property type="protein sequence ID" value="SBAD_0000545401-mRNA-1"/>
    <property type="gene ID" value="SBAD_0000545401"/>
</dbReference>
<accession>A0A183INP2</accession>
<feature type="region of interest" description="Disordered" evidence="1">
    <location>
        <begin position="166"/>
        <end position="187"/>
    </location>
</feature>
<dbReference type="Proteomes" id="UP000270296">
    <property type="component" value="Unassembled WGS sequence"/>
</dbReference>
<evidence type="ECO:0000313" key="4">
    <source>
        <dbReference type="WBParaSite" id="SBAD_0000545401-mRNA-1"/>
    </source>
</evidence>
<organism evidence="4">
    <name type="scientific">Soboliphyme baturini</name>
    <dbReference type="NCBI Taxonomy" id="241478"/>
    <lineage>
        <taxon>Eukaryota</taxon>
        <taxon>Metazoa</taxon>
        <taxon>Ecdysozoa</taxon>
        <taxon>Nematoda</taxon>
        <taxon>Enoplea</taxon>
        <taxon>Dorylaimia</taxon>
        <taxon>Dioctophymatida</taxon>
        <taxon>Dioctophymatoidea</taxon>
        <taxon>Soboliphymatidae</taxon>
        <taxon>Soboliphyme</taxon>
    </lineage>
</organism>
<proteinExistence type="predicted"/>